<dbReference type="PANTHER" id="PTHR33074">
    <property type="entry name" value="EXPRESSED PROTEIN-RELATED"/>
    <property type="match status" value="1"/>
</dbReference>
<feature type="compositionally biased region" description="Low complexity" evidence="1">
    <location>
        <begin position="13"/>
        <end position="23"/>
    </location>
</feature>
<dbReference type="RefSeq" id="XP_044397862.1">
    <property type="nucleotide sequence ID" value="XM_044541927.1"/>
</dbReference>
<dbReference type="Gramene" id="TraesPARA_EIv1.0_1825000.2">
    <property type="protein sequence ID" value="TraesPARA_EIv1.0_1825000.2.CDS"/>
    <property type="gene ID" value="TraesPARA_EIv1.0_1825000"/>
</dbReference>
<dbReference type="Pfam" id="PF07762">
    <property type="entry name" value="DUF1618"/>
    <property type="match status" value="1"/>
</dbReference>
<dbReference type="RefSeq" id="XP_044397863.1">
    <property type="nucleotide sequence ID" value="XM_044541928.1"/>
</dbReference>
<dbReference type="InterPro" id="IPR011676">
    <property type="entry name" value="DUF1618"/>
</dbReference>
<dbReference type="Gramene" id="TraesSYM5D03G03077420.1">
    <property type="protein sequence ID" value="TraesSYM5D03G03077420.1"/>
    <property type="gene ID" value="TraesSYM5D03G03077420"/>
</dbReference>
<sequence length="490" mass="54908">MSAAPEAPPSEGPPSFIAMSAAPEAPPSEGPSSSVAISTSPFPNWILLESFVFRRDDKKSFPDDTKAPIRASGITSWNAPFRIAFSLAKPPLASRLYAKLRRFPDPSQETPLAIVATHFNLLLLRVGTKIPARGLVQDFFICNAYEPSTLKALPPCREPYTDYSRSSGDNLPRGRPLQKEERRLLEVQSMGLLCGGGEKFAVAELCVFKTIHLKSYADICLLCSPTSAAPVLGGNWNSFRVPILGIDSNDPWHICCWDTDTVITFRHWLCWIDYHRGILFFDVFGEPVPTVTFLAFPLDEYPSPHSLKEVKPSSPLKSSRLYRGASVLFGGNMIKFVNVTRHDGIGYGELKPRSGFTITCHTLELGDTPVIGNARWKLDYKITSDELWSANPPEHLPHNILMFPQIDLDMPHLVHFIISEFEFVIKKMWLVSIDMKTKEVKSFAPYISGKEGLETDDADLIRERSDAPMPFLPCDFSRFLRLSRLSKDME</sequence>
<dbReference type="Gramene" id="TraesCS5D02G262800.2">
    <property type="protein sequence ID" value="TraesCS5D02G262800.2"/>
    <property type="gene ID" value="TraesCS5D02G262800"/>
</dbReference>
<accession>A0A3B6MUK6</accession>
<evidence type="ECO:0000256" key="1">
    <source>
        <dbReference type="SAM" id="MobiDB-lite"/>
    </source>
</evidence>
<name>A0A3B6MUK6_WHEAT</name>
<feature type="compositionally biased region" description="Pro residues" evidence="1">
    <location>
        <begin position="1"/>
        <end position="12"/>
    </location>
</feature>
<dbReference type="Gramene" id="TraesMAC5D03G03136400.1">
    <property type="protein sequence ID" value="TraesMAC5D03G03136400.1"/>
    <property type="gene ID" value="TraesMAC5D03G03136400"/>
</dbReference>
<protein>
    <recommendedName>
        <fullName evidence="2">DUF1618 domain-containing protein</fullName>
    </recommendedName>
</protein>
<dbReference type="Gramene" id="TraesNOR5D03G03166990.1">
    <property type="protein sequence ID" value="TraesNOR5D03G03166990.1"/>
    <property type="gene ID" value="TraesNOR5D03G03166990"/>
</dbReference>
<dbReference type="AlphaFoldDB" id="A0A3B6MUK6"/>
<organism evidence="3">
    <name type="scientific">Triticum aestivum</name>
    <name type="common">Wheat</name>
    <dbReference type="NCBI Taxonomy" id="4565"/>
    <lineage>
        <taxon>Eukaryota</taxon>
        <taxon>Viridiplantae</taxon>
        <taxon>Streptophyta</taxon>
        <taxon>Embryophyta</taxon>
        <taxon>Tracheophyta</taxon>
        <taxon>Spermatophyta</taxon>
        <taxon>Magnoliopsida</taxon>
        <taxon>Liliopsida</taxon>
        <taxon>Poales</taxon>
        <taxon>Poaceae</taxon>
        <taxon>BOP clade</taxon>
        <taxon>Pooideae</taxon>
        <taxon>Triticodae</taxon>
        <taxon>Triticeae</taxon>
        <taxon>Triticinae</taxon>
        <taxon>Triticum</taxon>
    </lineage>
</organism>
<dbReference type="Gramene" id="TraesLAC5D03G03093340.1">
    <property type="protein sequence ID" value="TraesLAC5D03G03093340.1"/>
    <property type="gene ID" value="TraesLAC5D03G03093340"/>
</dbReference>
<dbReference type="RefSeq" id="XP_044397864.1">
    <property type="nucleotide sequence ID" value="XM_044541929.1"/>
</dbReference>
<dbReference type="RefSeq" id="XP_044397859.1">
    <property type="nucleotide sequence ID" value="XM_044541924.1"/>
</dbReference>
<evidence type="ECO:0000313" key="3">
    <source>
        <dbReference type="EnsemblPlants" id="TraesCS5D02G262800.2"/>
    </source>
</evidence>
<dbReference type="Gramene" id="TraesJUL5D03G03162600.1">
    <property type="protein sequence ID" value="TraesJUL5D03G03162600.1"/>
    <property type="gene ID" value="TraesJUL5D03G03162600"/>
</dbReference>
<gene>
    <name evidence="3" type="primary">LOC123121850</name>
</gene>
<dbReference type="Gramene" id="TraesPARA_EIv1.0_1825000.3">
    <property type="protein sequence ID" value="TraesPARA_EIv1.0_1825000.3.CDS"/>
    <property type="gene ID" value="TraesPARA_EIv1.0_1825000"/>
</dbReference>
<dbReference type="Gramene" id="TraesRN5D0100630200.2">
    <property type="protein sequence ID" value="TraesRN5D0100630200.2"/>
    <property type="gene ID" value="TraesRN5D0100630200"/>
</dbReference>
<reference evidence="3" key="2">
    <citation type="submission" date="2018-10" db="UniProtKB">
        <authorList>
            <consortium name="EnsemblPlants"/>
        </authorList>
    </citation>
    <scope>IDENTIFICATION</scope>
</reference>
<dbReference type="Gramene" id="TraesCS5D03G0603500.2">
    <property type="protein sequence ID" value="TraesCS5D03G0603500.2.CDS"/>
    <property type="gene ID" value="TraesCS5D03G0603500"/>
</dbReference>
<proteinExistence type="predicted"/>
<dbReference type="GeneID" id="123121850"/>
<dbReference type="OMA" id="CYIVESP"/>
<dbReference type="Gramene" id="TraesPARA_EIv1.0_1825000.1">
    <property type="protein sequence ID" value="TraesPARA_EIv1.0_1825000.1.CDS"/>
    <property type="gene ID" value="TraesPARA_EIv1.0_1825000"/>
</dbReference>
<dbReference type="RefSeq" id="XP_044397861.1">
    <property type="nucleotide sequence ID" value="XM_044541926.1"/>
</dbReference>
<dbReference type="Gramene" id="TraesARI5D03G03091160.1">
    <property type="protein sequence ID" value="TraesARI5D03G03091160.1"/>
    <property type="gene ID" value="TraesARI5D03G03091160"/>
</dbReference>
<feature type="region of interest" description="Disordered" evidence="1">
    <location>
        <begin position="1"/>
        <end position="36"/>
    </location>
</feature>
<evidence type="ECO:0000313" key="4">
    <source>
        <dbReference type="Proteomes" id="UP000019116"/>
    </source>
</evidence>
<dbReference type="EnsemblPlants" id="TraesCS5D02G262800.2">
    <property type="protein sequence ID" value="TraesCS5D02G262800.2"/>
    <property type="gene ID" value="TraesCS5D02G262800"/>
</dbReference>
<evidence type="ECO:0000259" key="2">
    <source>
        <dbReference type="Pfam" id="PF07762"/>
    </source>
</evidence>
<dbReference type="Proteomes" id="UP000019116">
    <property type="component" value="Chromosome 5D"/>
</dbReference>
<dbReference type="RefSeq" id="XP_044397860.1">
    <property type="nucleotide sequence ID" value="XM_044541925.1"/>
</dbReference>
<dbReference type="OrthoDB" id="672705at2759"/>
<dbReference type="KEGG" id="taes:123121850"/>
<dbReference type="Gramene" id="TraesARI5D03G03091160.2">
    <property type="protein sequence ID" value="TraesARI5D03G03091160.2"/>
    <property type="gene ID" value="TraesARI5D03G03091160"/>
</dbReference>
<dbReference type="PANTHER" id="PTHR33074:SF128">
    <property type="entry name" value="EXPRESSED PROTEIN"/>
    <property type="match status" value="1"/>
</dbReference>
<feature type="domain" description="DUF1618" evidence="2">
    <location>
        <begin position="271"/>
        <end position="415"/>
    </location>
</feature>
<keyword evidence="4" id="KW-1185">Reference proteome</keyword>
<reference evidence="3" key="1">
    <citation type="submission" date="2018-08" db="EMBL/GenBank/DDBJ databases">
        <authorList>
            <person name="Rossello M."/>
        </authorList>
    </citation>
    <scope>NUCLEOTIDE SEQUENCE [LARGE SCALE GENOMIC DNA]</scope>
    <source>
        <strain evidence="3">cv. Chinese Spring</strain>
    </source>
</reference>